<evidence type="ECO:0000313" key="1">
    <source>
        <dbReference type="Ensembl" id="ENSTMTP00000005125.1"/>
    </source>
</evidence>
<dbReference type="InterPro" id="IPR052865">
    <property type="entry name" value="Zinc_finger_BED"/>
</dbReference>
<reference evidence="1" key="1">
    <citation type="submission" date="2025-08" db="UniProtKB">
        <authorList>
            <consortium name="Ensembl"/>
        </authorList>
    </citation>
    <scope>IDENTIFICATION</scope>
</reference>
<dbReference type="InParanoid" id="A0A674I8U7"/>
<reference evidence="1" key="2">
    <citation type="submission" date="2025-09" db="UniProtKB">
        <authorList>
            <consortium name="Ensembl"/>
        </authorList>
    </citation>
    <scope>IDENTIFICATION</scope>
</reference>
<organism evidence="1 2">
    <name type="scientific">Terrapene triunguis</name>
    <name type="common">Three-toed box turtle</name>
    <dbReference type="NCBI Taxonomy" id="2587831"/>
    <lineage>
        <taxon>Eukaryota</taxon>
        <taxon>Metazoa</taxon>
        <taxon>Chordata</taxon>
        <taxon>Craniata</taxon>
        <taxon>Vertebrata</taxon>
        <taxon>Euteleostomi</taxon>
        <taxon>Archelosauria</taxon>
        <taxon>Testudinata</taxon>
        <taxon>Testudines</taxon>
        <taxon>Cryptodira</taxon>
        <taxon>Durocryptodira</taxon>
        <taxon>Testudinoidea</taxon>
        <taxon>Emydidae</taxon>
        <taxon>Terrapene</taxon>
    </lineage>
</organism>
<dbReference type="Proteomes" id="UP000472274">
    <property type="component" value="Unplaced"/>
</dbReference>
<dbReference type="PANTHER" id="PTHR47241:SF2">
    <property type="entry name" value="ZINC FINGER BED DOMAIN-CONTAINING PROTEIN 6"/>
    <property type="match status" value="1"/>
</dbReference>
<proteinExistence type="predicted"/>
<dbReference type="AlphaFoldDB" id="A0A674I8U7"/>
<sequence length="205" mass="23005">MLRRLLEHMCTAGLSQVLPLVRRLLLTLQNMRKDFQIKGATVALGLVDDLSLRLETDSRLSTVLRSEHYILATLLDPCFKDNLEEFLPQGTDLISYKQILIEVVSEYMCTSVEGTDPFAFHLKEDYSGSDPFSGFSSSGAALIGKKRLLCPSAAAVVEEYFQDESSGITVKDDPLIYWQGKLRRCILLKGHGLMLAGKLKRWMSD</sequence>
<keyword evidence="2" id="KW-1185">Reference proteome</keyword>
<accession>A0A674I8U7</accession>
<dbReference type="PANTHER" id="PTHR47241">
    <property type="entry name" value="FINGER PROTEIN, PUTATIVE-RELATED"/>
    <property type="match status" value="1"/>
</dbReference>
<protein>
    <submittedName>
        <fullName evidence="1">Uncharacterized protein</fullName>
    </submittedName>
</protein>
<name>A0A674I8U7_9SAUR</name>
<dbReference type="GO" id="GO:0006357">
    <property type="term" value="P:regulation of transcription by RNA polymerase II"/>
    <property type="evidence" value="ECO:0007669"/>
    <property type="project" value="TreeGrafter"/>
</dbReference>
<dbReference type="GeneTree" id="ENSGT00940000163411"/>
<dbReference type="Ensembl" id="ENSTMTT00000005297.1">
    <property type="protein sequence ID" value="ENSTMTP00000005125.1"/>
    <property type="gene ID" value="ENSTMTG00000003815.1"/>
</dbReference>
<evidence type="ECO:0000313" key="2">
    <source>
        <dbReference type="Proteomes" id="UP000472274"/>
    </source>
</evidence>
<dbReference type="GO" id="GO:0005634">
    <property type="term" value="C:nucleus"/>
    <property type="evidence" value="ECO:0007669"/>
    <property type="project" value="TreeGrafter"/>
</dbReference>